<dbReference type="AlphaFoldDB" id="A0A917HCD2"/>
<dbReference type="GO" id="GO:0004518">
    <property type="term" value="F:nuclease activity"/>
    <property type="evidence" value="ECO:0007669"/>
    <property type="project" value="InterPro"/>
</dbReference>
<dbReference type="PROSITE" id="PS51658">
    <property type="entry name" value="BFN"/>
    <property type="match status" value="1"/>
</dbReference>
<reference evidence="3" key="2">
    <citation type="submission" date="2020-09" db="EMBL/GenBank/DDBJ databases">
        <authorList>
            <person name="Sun Q."/>
            <person name="Zhou Y."/>
        </authorList>
    </citation>
    <scope>NUCLEOTIDE SEQUENCE</scope>
    <source>
        <strain evidence="3">CGMCC 1.12997</strain>
    </source>
</reference>
<dbReference type="EMBL" id="BMGT01000002">
    <property type="protein sequence ID" value="GGG73982.1"/>
    <property type="molecule type" value="Genomic_DNA"/>
</dbReference>
<evidence type="ECO:0000259" key="2">
    <source>
        <dbReference type="PROSITE" id="PS51658"/>
    </source>
</evidence>
<keyword evidence="4" id="KW-1185">Reference proteome</keyword>
<dbReference type="InterPro" id="IPR036104">
    <property type="entry name" value="BFN_sf"/>
</dbReference>
<dbReference type="RefSeq" id="WP_188553624.1">
    <property type="nucleotide sequence ID" value="NZ_BMGT01000002.1"/>
</dbReference>
<dbReference type="Gene3D" id="3.10.690.10">
    <property type="entry name" value="Bifunctional nuclease domain"/>
    <property type="match status" value="1"/>
</dbReference>
<evidence type="ECO:0000313" key="4">
    <source>
        <dbReference type="Proteomes" id="UP000647241"/>
    </source>
</evidence>
<dbReference type="PANTHER" id="PTHR15160:SF1">
    <property type="entry name" value="VON HIPPEL-LINDAU DISEASE TUMOR SUPPRESSOR"/>
    <property type="match status" value="1"/>
</dbReference>
<sequence>MKSHDQAEVHQPADAGSESEVEMQIRGLMTDPITNMPIVVLKDVASDMVLPIWVGIFEANAIALELEKTATPRPMTHDLLQNLARGLNAQVNKVVVSELRDDTFYAVIWMNHAGETVTLDARPSDAIALALRWDCPIYVNRQVLENSKQAAGGAQTINAEEMRRWLENLNDDDMGRYKM</sequence>
<evidence type="ECO:0000256" key="1">
    <source>
        <dbReference type="SAM" id="MobiDB-lite"/>
    </source>
</evidence>
<proteinExistence type="predicted"/>
<dbReference type="Pfam" id="PF02577">
    <property type="entry name" value="BFN_dom"/>
    <property type="match status" value="1"/>
</dbReference>
<protein>
    <recommendedName>
        <fullName evidence="2">BFN domain-containing protein</fullName>
    </recommendedName>
</protein>
<name>A0A917HCD2_9BACT</name>
<organism evidence="3 4">
    <name type="scientific">Edaphobacter dinghuensis</name>
    <dbReference type="NCBI Taxonomy" id="1560005"/>
    <lineage>
        <taxon>Bacteria</taxon>
        <taxon>Pseudomonadati</taxon>
        <taxon>Acidobacteriota</taxon>
        <taxon>Terriglobia</taxon>
        <taxon>Terriglobales</taxon>
        <taxon>Acidobacteriaceae</taxon>
        <taxon>Edaphobacter</taxon>
    </lineage>
</organism>
<accession>A0A917HCD2</accession>
<feature type="domain" description="BFN" evidence="2">
    <location>
        <begin position="20"/>
        <end position="151"/>
    </location>
</feature>
<feature type="region of interest" description="Disordered" evidence="1">
    <location>
        <begin position="1"/>
        <end position="21"/>
    </location>
</feature>
<dbReference type="Proteomes" id="UP000647241">
    <property type="component" value="Unassembled WGS sequence"/>
</dbReference>
<gene>
    <name evidence="3" type="ORF">GCM10011585_15750</name>
</gene>
<evidence type="ECO:0000313" key="3">
    <source>
        <dbReference type="EMBL" id="GGG73982.1"/>
    </source>
</evidence>
<dbReference type="PANTHER" id="PTHR15160">
    <property type="entry name" value="VON HIPPEL-LINDAU PROTEIN"/>
    <property type="match status" value="1"/>
</dbReference>
<dbReference type="InterPro" id="IPR003729">
    <property type="entry name" value="Bi_nuclease_dom"/>
</dbReference>
<reference evidence="3" key="1">
    <citation type="journal article" date="2014" name="Int. J. Syst. Evol. Microbiol.">
        <title>Complete genome sequence of Corynebacterium casei LMG S-19264T (=DSM 44701T), isolated from a smear-ripened cheese.</title>
        <authorList>
            <consortium name="US DOE Joint Genome Institute (JGI-PGF)"/>
            <person name="Walter F."/>
            <person name="Albersmeier A."/>
            <person name="Kalinowski J."/>
            <person name="Ruckert C."/>
        </authorList>
    </citation>
    <scope>NUCLEOTIDE SEQUENCE</scope>
    <source>
        <strain evidence="3">CGMCC 1.12997</strain>
    </source>
</reference>
<comment type="caution">
    <text evidence="3">The sequence shown here is derived from an EMBL/GenBank/DDBJ whole genome shotgun (WGS) entry which is preliminary data.</text>
</comment>
<dbReference type="SUPFAM" id="SSF103256">
    <property type="entry name" value="Hypothetical protein TM0160"/>
    <property type="match status" value="1"/>
</dbReference>